<evidence type="ECO:0000313" key="5">
    <source>
        <dbReference type="Proteomes" id="UP000038830"/>
    </source>
</evidence>
<feature type="compositionally biased region" description="Basic residues" evidence="2">
    <location>
        <begin position="271"/>
        <end position="284"/>
    </location>
</feature>
<accession>A0A0H5C089</accession>
<dbReference type="EMBL" id="KV453925">
    <property type="protein sequence ID" value="ODV76410.1"/>
    <property type="molecule type" value="Genomic_DNA"/>
</dbReference>
<feature type="compositionally biased region" description="Acidic residues" evidence="2">
    <location>
        <begin position="238"/>
        <end position="253"/>
    </location>
</feature>
<reference evidence="5" key="2">
    <citation type="journal article" date="2015" name="J. Biotechnol.">
        <title>The structure of the Cyberlindnera jadinii genome and its relation to Candida utilis analyzed by the occurrence of single nucleotide polymorphisms.</title>
        <authorList>
            <person name="Rupp O."/>
            <person name="Brinkrolf K."/>
            <person name="Buerth C."/>
            <person name="Kunigo M."/>
            <person name="Schneider J."/>
            <person name="Jaenicke S."/>
            <person name="Goesmann A."/>
            <person name="Puehler A."/>
            <person name="Jaeger K.-E."/>
            <person name="Ernst J.F."/>
        </authorList>
    </citation>
    <scope>NUCLEOTIDE SEQUENCE [LARGE SCALE GENOMIC DNA]</scope>
    <source>
        <strain evidence="5">ATCC 18201 / CBS 1600 / BCRC 20928 / JCM 3617 / NBRC 0987 / NRRL Y-1542</strain>
    </source>
</reference>
<dbReference type="GeneID" id="30988550"/>
<dbReference type="GO" id="GO:0005634">
    <property type="term" value="C:nucleus"/>
    <property type="evidence" value="ECO:0007669"/>
    <property type="project" value="TreeGrafter"/>
</dbReference>
<accession>A0A1E4SA65</accession>
<evidence type="ECO:0000256" key="1">
    <source>
        <dbReference type="ARBA" id="ARBA00009078"/>
    </source>
</evidence>
<dbReference type="OMA" id="TAQHFTL"/>
<reference evidence="3" key="1">
    <citation type="submission" date="2014-12" db="EMBL/GenBank/DDBJ databases">
        <authorList>
            <person name="Jaenicke S."/>
        </authorList>
    </citation>
    <scope>NUCLEOTIDE SEQUENCE [LARGE SCALE GENOMIC DNA]</scope>
    <source>
        <strain evidence="3">CBS1600</strain>
    </source>
</reference>
<dbReference type="STRING" id="983966.A0A0H5C089"/>
<dbReference type="GO" id="GO:0030688">
    <property type="term" value="C:preribosome, small subunit precursor"/>
    <property type="evidence" value="ECO:0007669"/>
    <property type="project" value="TreeGrafter"/>
</dbReference>
<sequence length="409" mass="47339">MSKRWDKNATTFRVVYRGHDDPRYHDSEASEHVLVPVENPNNRKVKNKSTLEKELGEQMHEIRNNEGEAALYGITFDDSKYDYMQHLKPMGQGDGVFIPSKTVKEKSKKKDILFKEDLKDVLPPEKTVQLTYQDQQAIPDDIAGFQPDMNPALREVLEALEDEAYVDDDDNIFDNLLKDGELVDEDEFEDQIDEWDLDNYEDEFAQYDDSHYQREGDEGWEADFRKFKATNKKKANDWDSDDEFEEEEEDNDVVPELPSLEGSKAASSTQKSKKGAKQKARRKMGAMTDLSSFSLSSSSVYRTEGLRLLDDKFEVMREKYENNRKEQEEEDDNKKPFDMSTERADLEDLLDDFLDNYEIEGGRRLVKKNPELDKLKKAADSVSRGKLAQKRKKQSGLKGLESSLSNMKI</sequence>
<proteinExistence type="inferred from homology"/>
<dbReference type="Proteomes" id="UP000038830">
    <property type="component" value="Unassembled WGS sequence"/>
</dbReference>
<gene>
    <name evidence="3" type="primary">LTV1</name>
    <name evidence="3" type="ORF">BN1211_1055</name>
    <name evidence="4" type="ORF">CYBJADRAFT_165693</name>
</gene>
<dbReference type="GO" id="GO:0005829">
    <property type="term" value="C:cytosol"/>
    <property type="evidence" value="ECO:0007669"/>
    <property type="project" value="TreeGrafter"/>
</dbReference>
<feature type="region of interest" description="Disordered" evidence="2">
    <location>
        <begin position="377"/>
        <end position="409"/>
    </location>
</feature>
<name>A0A0H5C089_CYBJN</name>
<dbReference type="Proteomes" id="UP000094389">
    <property type="component" value="Unassembled WGS sequence"/>
</dbReference>
<dbReference type="OrthoDB" id="5852896at2759"/>
<organism evidence="3 5">
    <name type="scientific">Cyberlindnera jadinii (strain ATCC 18201 / CBS 1600 / BCRC 20928 / JCM 3617 / NBRC 0987 / NRRL Y-1542)</name>
    <name type="common">Torula yeast</name>
    <name type="synonym">Candida utilis</name>
    <dbReference type="NCBI Taxonomy" id="983966"/>
    <lineage>
        <taxon>Eukaryota</taxon>
        <taxon>Fungi</taxon>
        <taxon>Dikarya</taxon>
        <taxon>Ascomycota</taxon>
        <taxon>Saccharomycotina</taxon>
        <taxon>Saccharomycetes</taxon>
        <taxon>Phaffomycetales</taxon>
        <taxon>Phaffomycetaceae</taxon>
        <taxon>Cyberlindnera</taxon>
    </lineage>
</organism>
<dbReference type="EMBL" id="CDQK01000001">
    <property type="protein sequence ID" value="CEP21051.1"/>
    <property type="molecule type" value="Genomic_DNA"/>
</dbReference>
<dbReference type="Pfam" id="PF04180">
    <property type="entry name" value="LTV"/>
    <property type="match status" value="1"/>
</dbReference>
<evidence type="ECO:0000256" key="2">
    <source>
        <dbReference type="SAM" id="MobiDB-lite"/>
    </source>
</evidence>
<evidence type="ECO:0000313" key="3">
    <source>
        <dbReference type="EMBL" id="CEP21051.1"/>
    </source>
</evidence>
<keyword evidence="6" id="KW-1185">Reference proteome</keyword>
<dbReference type="AlphaFoldDB" id="A0A0H5C089"/>
<dbReference type="InterPro" id="IPR007307">
    <property type="entry name" value="Ltv1"/>
</dbReference>
<dbReference type="GO" id="GO:0042274">
    <property type="term" value="P:ribosomal small subunit biogenesis"/>
    <property type="evidence" value="ECO:0007669"/>
    <property type="project" value="InterPro"/>
</dbReference>
<dbReference type="GO" id="GO:0000056">
    <property type="term" value="P:ribosomal small subunit export from nucleus"/>
    <property type="evidence" value="ECO:0007669"/>
    <property type="project" value="TreeGrafter"/>
</dbReference>
<dbReference type="PANTHER" id="PTHR21531">
    <property type="entry name" value="LOW-TEMPERATURE VIABILITY PROTEIN LTV1-RELATED"/>
    <property type="match status" value="1"/>
</dbReference>
<evidence type="ECO:0000313" key="4">
    <source>
        <dbReference type="EMBL" id="ODV76410.1"/>
    </source>
</evidence>
<comment type="similarity">
    <text evidence="1">Belongs to the LTV1 family.</text>
</comment>
<reference evidence="4 6" key="3">
    <citation type="journal article" date="2016" name="Proc. Natl. Acad. Sci. U.S.A.">
        <title>Comparative genomics of biotechnologically important yeasts.</title>
        <authorList>
            <person name="Riley R."/>
            <person name="Haridas S."/>
            <person name="Wolfe K.H."/>
            <person name="Lopes M.R."/>
            <person name="Hittinger C.T."/>
            <person name="Goeker M."/>
            <person name="Salamov A.A."/>
            <person name="Wisecaver J.H."/>
            <person name="Long T.M."/>
            <person name="Calvey C.H."/>
            <person name="Aerts A.L."/>
            <person name="Barry K.W."/>
            <person name="Choi C."/>
            <person name="Clum A."/>
            <person name="Coughlan A.Y."/>
            <person name="Deshpande S."/>
            <person name="Douglass A.P."/>
            <person name="Hanson S.J."/>
            <person name="Klenk H.-P."/>
            <person name="LaButti K.M."/>
            <person name="Lapidus A."/>
            <person name="Lindquist E.A."/>
            <person name="Lipzen A.M."/>
            <person name="Meier-Kolthoff J.P."/>
            <person name="Ohm R.A."/>
            <person name="Otillar R.P."/>
            <person name="Pangilinan J.L."/>
            <person name="Peng Y."/>
            <person name="Rokas A."/>
            <person name="Rosa C.A."/>
            <person name="Scheuner C."/>
            <person name="Sibirny A.A."/>
            <person name="Slot J.C."/>
            <person name="Stielow J.B."/>
            <person name="Sun H."/>
            <person name="Kurtzman C.P."/>
            <person name="Blackwell M."/>
            <person name="Grigoriev I.V."/>
            <person name="Jeffries T.W."/>
        </authorList>
    </citation>
    <scope>NUCLEOTIDE SEQUENCE [LARGE SCALE GENOMIC DNA]</scope>
    <source>
        <strain evidence="6">ATCC 18201 / CBS 1600 / BCRC 20928 / JCM 3617 / NBRC 0987 / NRRL Y-1542</strain>
        <strain evidence="4">NRRL Y-1542</strain>
    </source>
</reference>
<dbReference type="RefSeq" id="XP_020073449.1">
    <property type="nucleotide sequence ID" value="XM_020214154.1"/>
</dbReference>
<dbReference type="PANTHER" id="PTHR21531:SF0">
    <property type="entry name" value="PROTEIN LTV1 HOMOLOG"/>
    <property type="match status" value="1"/>
</dbReference>
<feature type="region of interest" description="Disordered" evidence="2">
    <location>
        <begin position="320"/>
        <end position="341"/>
    </location>
</feature>
<feature type="region of interest" description="Disordered" evidence="2">
    <location>
        <begin position="231"/>
        <end position="287"/>
    </location>
</feature>
<evidence type="ECO:0000313" key="6">
    <source>
        <dbReference type="Proteomes" id="UP000094389"/>
    </source>
</evidence>
<protein>
    <submittedName>
        <fullName evidence="3">LTV1 protein</fullName>
    </submittedName>
    <submittedName>
        <fullName evidence="4">Low temperature viability protein</fullName>
    </submittedName>
</protein>